<keyword evidence="2" id="KW-0456">Lyase</keyword>
<accession>A0ABW2C6U8</accession>
<dbReference type="CDD" id="cd03416">
    <property type="entry name" value="CbiX_SirB_N"/>
    <property type="match status" value="1"/>
</dbReference>
<dbReference type="RefSeq" id="WP_345406476.1">
    <property type="nucleotide sequence ID" value="NZ_BAABLA010000122.1"/>
</dbReference>
<name>A0ABW2C6U8_9PSEU</name>
<evidence type="ECO:0000313" key="3">
    <source>
        <dbReference type="EMBL" id="MFC6871032.1"/>
    </source>
</evidence>
<organism evidence="3 4">
    <name type="scientific">Haloechinothrix salitolerans</name>
    <dbReference type="NCBI Taxonomy" id="926830"/>
    <lineage>
        <taxon>Bacteria</taxon>
        <taxon>Bacillati</taxon>
        <taxon>Actinomycetota</taxon>
        <taxon>Actinomycetes</taxon>
        <taxon>Pseudonocardiales</taxon>
        <taxon>Pseudonocardiaceae</taxon>
        <taxon>Haloechinothrix</taxon>
    </lineage>
</organism>
<dbReference type="Proteomes" id="UP001596337">
    <property type="component" value="Unassembled WGS sequence"/>
</dbReference>
<evidence type="ECO:0000256" key="2">
    <source>
        <dbReference type="ARBA" id="ARBA00023239"/>
    </source>
</evidence>
<proteinExistence type="predicted"/>
<dbReference type="PANTHER" id="PTHR33542">
    <property type="entry name" value="SIROHYDROCHLORIN FERROCHELATASE, CHLOROPLASTIC"/>
    <property type="match status" value="1"/>
</dbReference>
<sequence length="229" mass="23640">MIVLAAHGTRDPAGPVVIEALADGVRSALPGETVCVAYADVRSPSVADVLSRHPGERVVVVPAFLSAGYHVRTDIPRQIVASGHPRTVLADAFGPAPELIAVLIERLVANGYRHGDGVILAAAGSSDHRALIDVHDVAYALGVRLGAPVRVGYAATARPSVPDAVAALRATRPDARVAVASWLLAPGLFQRRLDDAGADVAANPLGAHPRVVDLIVRRYQAAVGALAAA</sequence>
<evidence type="ECO:0000313" key="4">
    <source>
        <dbReference type="Proteomes" id="UP001596337"/>
    </source>
</evidence>
<dbReference type="InterPro" id="IPR050963">
    <property type="entry name" value="Sirohydro_Cobaltochel/CbiX"/>
</dbReference>
<dbReference type="EMBL" id="JBHSXX010000001">
    <property type="protein sequence ID" value="MFC6871032.1"/>
    <property type="molecule type" value="Genomic_DNA"/>
</dbReference>
<dbReference type="InterPro" id="IPR002762">
    <property type="entry name" value="CbiX-like"/>
</dbReference>
<dbReference type="Gene3D" id="3.40.50.1400">
    <property type="match status" value="2"/>
</dbReference>
<comment type="caution">
    <text evidence="3">The sequence shown here is derived from an EMBL/GenBank/DDBJ whole genome shotgun (WGS) entry which is preliminary data.</text>
</comment>
<reference evidence="4" key="1">
    <citation type="journal article" date="2019" name="Int. J. Syst. Evol. Microbiol.">
        <title>The Global Catalogue of Microorganisms (GCM) 10K type strain sequencing project: providing services to taxonomists for standard genome sequencing and annotation.</title>
        <authorList>
            <consortium name="The Broad Institute Genomics Platform"/>
            <consortium name="The Broad Institute Genome Sequencing Center for Infectious Disease"/>
            <person name="Wu L."/>
            <person name="Ma J."/>
        </authorList>
    </citation>
    <scope>NUCLEOTIDE SEQUENCE [LARGE SCALE GENOMIC DNA]</scope>
    <source>
        <strain evidence="4">KCTC 32255</strain>
    </source>
</reference>
<dbReference type="Pfam" id="PF01903">
    <property type="entry name" value="CbiX"/>
    <property type="match status" value="2"/>
</dbReference>
<protein>
    <submittedName>
        <fullName evidence="3">Sirohydrochlorin chelatase</fullName>
    </submittedName>
</protein>
<gene>
    <name evidence="3" type="ORF">ACFQGD_28320</name>
</gene>
<evidence type="ECO:0000256" key="1">
    <source>
        <dbReference type="ARBA" id="ARBA00022723"/>
    </source>
</evidence>
<keyword evidence="4" id="KW-1185">Reference proteome</keyword>
<keyword evidence="1" id="KW-0479">Metal-binding</keyword>
<dbReference type="PANTHER" id="PTHR33542:SF5">
    <property type="entry name" value="FERROCHELATASE CHE1"/>
    <property type="match status" value="1"/>
</dbReference>
<dbReference type="SUPFAM" id="SSF53800">
    <property type="entry name" value="Chelatase"/>
    <property type="match status" value="1"/>
</dbReference>